<dbReference type="EMBL" id="JACMSC010000012">
    <property type="protein sequence ID" value="KAG6496312.1"/>
    <property type="molecule type" value="Genomic_DNA"/>
</dbReference>
<evidence type="ECO:0000256" key="2">
    <source>
        <dbReference type="ARBA" id="ARBA00022491"/>
    </source>
</evidence>
<gene>
    <name evidence="8" type="ORF">ZIOFF_044173</name>
</gene>
<sequence>MMEKLKSSMKDLQATHLTSVKGHIAKFVEQSYLHEAEEEEEEDVATAAAAIASSSGTMKRWERLFFSPHTTKSIMEEAKSEKGERSDHLLYEKSVMLSVHSTDPYRDFRASMEEMVTALELREWRSLQELLHCYLKVNQRKNHKAIVLAFMDFLLHLIVQNKEAFATEASLSPPPPPDQ</sequence>
<evidence type="ECO:0000313" key="8">
    <source>
        <dbReference type="EMBL" id="KAG6496312.1"/>
    </source>
</evidence>
<evidence type="ECO:0000256" key="6">
    <source>
        <dbReference type="RuleBase" id="RU367028"/>
    </source>
</evidence>
<accession>A0A8J5G0M6</accession>
<dbReference type="GO" id="GO:0005634">
    <property type="term" value="C:nucleus"/>
    <property type="evidence" value="ECO:0007669"/>
    <property type="project" value="UniProtKB-SubCell"/>
</dbReference>
<dbReference type="GO" id="GO:0045892">
    <property type="term" value="P:negative regulation of DNA-templated transcription"/>
    <property type="evidence" value="ECO:0007669"/>
    <property type="project" value="UniProtKB-UniRule"/>
</dbReference>
<evidence type="ECO:0000256" key="1">
    <source>
        <dbReference type="ARBA" id="ARBA00004123"/>
    </source>
</evidence>
<protein>
    <recommendedName>
        <fullName evidence="6">Transcription repressor</fullName>
    </recommendedName>
    <alternativeName>
        <fullName evidence="6">Ovate family protein</fullName>
    </alternativeName>
</protein>
<name>A0A8J5G0M6_ZINOF</name>
<proteinExistence type="predicted"/>
<keyword evidence="2 6" id="KW-0678">Repressor</keyword>
<evidence type="ECO:0000313" key="9">
    <source>
        <dbReference type="Proteomes" id="UP000734854"/>
    </source>
</evidence>
<keyword evidence="5 6" id="KW-0539">Nucleus</keyword>
<dbReference type="Proteomes" id="UP000734854">
    <property type="component" value="Unassembled WGS sequence"/>
</dbReference>
<dbReference type="Pfam" id="PF04844">
    <property type="entry name" value="Ovate"/>
    <property type="match status" value="1"/>
</dbReference>
<reference evidence="8 9" key="1">
    <citation type="submission" date="2020-08" db="EMBL/GenBank/DDBJ databases">
        <title>Plant Genome Project.</title>
        <authorList>
            <person name="Zhang R.-G."/>
        </authorList>
    </citation>
    <scope>NUCLEOTIDE SEQUENCE [LARGE SCALE GENOMIC DNA]</scope>
    <source>
        <tissue evidence="8">Rhizome</tissue>
    </source>
</reference>
<evidence type="ECO:0000259" key="7">
    <source>
        <dbReference type="PROSITE" id="PS51754"/>
    </source>
</evidence>
<dbReference type="NCBIfam" id="TIGR01568">
    <property type="entry name" value="A_thal_3678"/>
    <property type="match status" value="1"/>
</dbReference>
<evidence type="ECO:0000256" key="3">
    <source>
        <dbReference type="ARBA" id="ARBA00023015"/>
    </source>
</evidence>
<dbReference type="InterPro" id="IPR038933">
    <property type="entry name" value="Ovate"/>
</dbReference>
<keyword evidence="3 6" id="KW-0805">Transcription regulation</keyword>
<organism evidence="8 9">
    <name type="scientific">Zingiber officinale</name>
    <name type="common">Ginger</name>
    <name type="synonym">Amomum zingiber</name>
    <dbReference type="NCBI Taxonomy" id="94328"/>
    <lineage>
        <taxon>Eukaryota</taxon>
        <taxon>Viridiplantae</taxon>
        <taxon>Streptophyta</taxon>
        <taxon>Embryophyta</taxon>
        <taxon>Tracheophyta</taxon>
        <taxon>Spermatophyta</taxon>
        <taxon>Magnoliopsida</taxon>
        <taxon>Liliopsida</taxon>
        <taxon>Zingiberales</taxon>
        <taxon>Zingiberaceae</taxon>
        <taxon>Zingiber</taxon>
    </lineage>
</organism>
<evidence type="ECO:0000256" key="5">
    <source>
        <dbReference type="ARBA" id="ARBA00023242"/>
    </source>
</evidence>
<dbReference type="AlphaFoldDB" id="A0A8J5G0M6"/>
<evidence type="ECO:0000256" key="4">
    <source>
        <dbReference type="ARBA" id="ARBA00023163"/>
    </source>
</evidence>
<comment type="function">
    <text evidence="6">Transcriptional repressor that regulates multiple aspects of plant growth and development.</text>
</comment>
<comment type="caution">
    <text evidence="8">The sequence shown here is derived from an EMBL/GenBank/DDBJ whole genome shotgun (WGS) entry which is preliminary data.</text>
</comment>
<feature type="domain" description="OVATE" evidence="7">
    <location>
        <begin position="97"/>
        <end position="156"/>
    </location>
</feature>
<keyword evidence="9" id="KW-1185">Reference proteome</keyword>
<dbReference type="PANTHER" id="PTHR33057:SF218">
    <property type="entry name" value="TRANSCRIPTION REPRESSOR"/>
    <property type="match status" value="1"/>
</dbReference>
<dbReference type="InterPro" id="IPR006458">
    <property type="entry name" value="Ovate_C"/>
</dbReference>
<dbReference type="PANTHER" id="PTHR33057">
    <property type="entry name" value="TRANSCRIPTION REPRESSOR OFP7-RELATED"/>
    <property type="match status" value="1"/>
</dbReference>
<comment type="subcellular location">
    <subcellularLocation>
        <location evidence="1 6">Nucleus</location>
    </subcellularLocation>
</comment>
<dbReference type="PROSITE" id="PS51754">
    <property type="entry name" value="OVATE"/>
    <property type="match status" value="1"/>
</dbReference>
<keyword evidence="4 6" id="KW-0804">Transcription</keyword>